<feature type="compositionally biased region" description="Pro residues" evidence="1">
    <location>
        <begin position="32"/>
        <end position="48"/>
    </location>
</feature>
<gene>
    <name evidence="3" type="ORF">ACFSF0_05840</name>
</gene>
<dbReference type="EMBL" id="JBHUEJ010000015">
    <property type="protein sequence ID" value="MFD1710116.1"/>
    <property type="molecule type" value="Genomic_DNA"/>
</dbReference>
<keyword evidence="2" id="KW-0732">Signal</keyword>
<sequence>MNKHRLHLLWAACAATTLTLSACGGGDDDTPAPAPTPAPTPSPGPSPAPSAGFIEQLDTRGMSRSAAKVQAAAVSRLPAQASVPNVALGPLSVVKAAPLAEKGVALKIGEGRDVAATASPDDLARAWRWATLADGSQVAAVSFTAEGAKAIRLGVLAQHVPAGAVLRFYGAPGTEVVEVTSAELNSLRQLNESSGVLGNAARMYWGPDTAGDISTLEVQLPPGIAPAQLQLAVPQLSHWMKTVSEAIETPTKAFDQIGWAGSCNLDVMCEPSLDPQSRSVAHMTYQKDSGTYMCTGTLMNDTRNSQTPYFLSGHHCVSTQEVASTVITYWFFRAASCNGSPKVDEATTRVLGGTVLRFTHAPTDSTLLQLNRAAPASVVYAGSYYGDGVGSGTSVLGIHNPRGDLQKFSVGAVKGYSSCTMGGNGAIDCDTANAAGGNMFIVGWQRGITEGGSSGSAIFAQSEAGKRYVVGNLMGGSSSCQNPNGSDHYGRFGRSFAAGINKWLAP</sequence>
<dbReference type="Proteomes" id="UP001597304">
    <property type="component" value="Unassembled WGS sequence"/>
</dbReference>
<organism evidence="3 4">
    <name type="scientific">Ottowia flava</name>
    <dbReference type="NCBI Taxonomy" id="2675430"/>
    <lineage>
        <taxon>Bacteria</taxon>
        <taxon>Pseudomonadati</taxon>
        <taxon>Pseudomonadota</taxon>
        <taxon>Betaproteobacteria</taxon>
        <taxon>Burkholderiales</taxon>
        <taxon>Comamonadaceae</taxon>
        <taxon>Ottowia</taxon>
    </lineage>
</organism>
<dbReference type="Gene3D" id="2.40.10.10">
    <property type="entry name" value="Trypsin-like serine proteases"/>
    <property type="match status" value="2"/>
</dbReference>
<dbReference type="RefSeq" id="WP_147911880.1">
    <property type="nucleotide sequence ID" value="NZ_JBHUEJ010000015.1"/>
</dbReference>
<dbReference type="EC" id="3.4.21.-" evidence="3"/>
<proteinExistence type="predicted"/>
<keyword evidence="4" id="KW-1185">Reference proteome</keyword>
<evidence type="ECO:0000256" key="2">
    <source>
        <dbReference type="SAM" id="SignalP"/>
    </source>
</evidence>
<dbReference type="PROSITE" id="PS51257">
    <property type="entry name" value="PROKAR_LIPOPROTEIN"/>
    <property type="match status" value="1"/>
</dbReference>
<evidence type="ECO:0000256" key="1">
    <source>
        <dbReference type="SAM" id="MobiDB-lite"/>
    </source>
</evidence>
<evidence type="ECO:0000313" key="3">
    <source>
        <dbReference type="EMBL" id="MFD1710116.1"/>
    </source>
</evidence>
<evidence type="ECO:0000313" key="4">
    <source>
        <dbReference type="Proteomes" id="UP001597304"/>
    </source>
</evidence>
<name>A0ABW4KRY8_9BURK</name>
<dbReference type="GO" id="GO:0016787">
    <property type="term" value="F:hydrolase activity"/>
    <property type="evidence" value="ECO:0007669"/>
    <property type="project" value="UniProtKB-KW"/>
</dbReference>
<protein>
    <submittedName>
        <fullName evidence="3">Trypsin-like serine peptidase</fullName>
        <ecNumber evidence="3">3.4.21.-</ecNumber>
    </submittedName>
</protein>
<comment type="caution">
    <text evidence="3">The sequence shown here is derived from an EMBL/GenBank/DDBJ whole genome shotgun (WGS) entry which is preliminary data.</text>
</comment>
<feature type="region of interest" description="Disordered" evidence="1">
    <location>
        <begin position="24"/>
        <end position="53"/>
    </location>
</feature>
<keyword evidence="3" id="KW-0378">Hydrolase</keyword>
<feature type="signal peptide" evidence="2">
    <location>
        <begin position="1"/>
        <end position="22"/>
    </location>
</feature>
<dbReference type="PANTHER" id="PTHR36234">
    <property type="entry name" value="LYSYL ENDOPEPTIDASE"/>
    <property type="match status" value="1"/>
</dbReference>
<dbReference type="SUPFAM" id="SSF50494">
    <property type="entry name" value="Trypsin-like serine proteases"/>
    <property type="match status" value="1"/>
</dbReference>
<accession>A0ABW4KRY8</accession>
<dbReference type="PANTHER" id="PTHR36234:SF5">
    <property type="entry name" value="LYSYL ENDOPEPTIDASE"/>
    <property type="match status" value="1"/>
</dbReference>
<reference evidence="4" key="1">
    <citation type="journal article" date="2019" name="Int. J. Syst. Evol. Microbiol.">
        <title>The Global Catalogue of Microorganisms (GCM) 10K type strain sequencing project: providing services to taxonomists for standard genome sequencing and annotation.</title>
        <authorList>
            <consortium name="The Broad Institute Genomics Platform"/>
            <consortium name="The Broad Institute Genome Sequencing Center for Infectious Disease"/>
            <person name="Wu L."/>
            <person name="Ma J."/>
        </authorList>
    </citation>
    <scope>NUCLEOTIDE SEQUENCE [LARGE SCALE GENOMIC DNA]</scope>
    <source>
        <strain evidence="4">LMG 29247</strain>
    </source>
</reference>
<dbReference type="InterPro" id="IPR043504">
    <property type="entry name" value="Peptidase_S1_PA_chymotrypsin"/>
</dbReference>
<feature type="chain" id="PRO_5045890402" evidence="2">
    <location>
        <begin position="23"/>
        <end position="506"/>
    </location>
</feature>
<dbReference type="InterPro" id="IPR009003">
    <property type="entry name" value="Peptidase_S1_PA"/>
</dbReference>